<dbReference type="PROSITE" id="PS00463">
    <property type="entry name" value="ZN2_CY6_FUNGAL_1"/>
    <property type="match status" value="1"/>
</dbReference>
<dbReference type="InterPro" id="IPR036864">
    <property type="entry name" value="Zn2-C6_fun-type_DNA-bd_sf"/>
</dbReference>
<dbReference type="EMBL" id="JAPQKP010000005">
    <property type="protein sequence ID" value="KAJ5190097.1"/>
    <property type="molecule type" value="Genomic_DNA"/>
</dbReference>
<name>A0A9W9J5B4_9EURO</name>
<dbReference type="CDD" id="cd00067">
    <property type="entry name" value="GAL4"/>
    <property type="match status" value="1"/>
</dbReference>
<dbReference type="InterPro" id="IPR051089">
    <property type="entry name" value="prtT"/>
</dbReference>
<protein>
    <recommendedName>
        <fullName evidence="7">Zn(2)-C6 fungal-type domain-containing protein</fullName>
    </recommendedName>
</protein>
<comment type="caution">
    <text evidence="8">The sequence shown here is derived from an EMBL/GenBank/DDBJ whole genome shotgun (WGS) entry which is preliminary data.</text>
</comment>
<keyword evidence="9" id="KW-1185">Reference proteome</keyword>
<evidence type="ECO:0000256" key="1">
    <source>
        <dbReference type="ARBA" id="ARBA00004123"/>
    </source>
</evidence>
<reference evidence="8" key="1">
    <citation type="submission" date="2022-11" db="EMBL/GenBank/DDBJ databases">
        <authorList>
            <person name="Petersen C."/>
        </authorList>
    </citation>
    <scope>NUCLEOTIDE SEQUENCE</scope>
    <source>
        <strain evidence="8">IBT 16849</strain>
    </source>
</reference>
<dbReference type="Proteomes" id="UP001150879">
    <property type="component" value="Unassembled WGS sequence"/>
</dbReference>
<dbReference type="AlphaFoldDB" id="A0A9W9J5B4"/>
<accession>A0A9W9J5B4</accession>
<feature type="region of interest" description="Disordered" evidence="6">
    <location>
        <begin position="70"/>
        <end position="96"/>
    </location>
</feature>
<feature type="domain" description="Zn(2)-C6 fungal-type" evidence="7">
    <location>
        <begin position="15"/>
        <end position="45"/>
    </location>
</feature>
<dbReference type="Gene3D" id="4.10.240.10">
    <property type="entry name" value="Zn(2)-C6 fungal-type DNA-binding domain"/>
    <property type="match status" value="1"/>
</dbReference>
<dbReference type="PRINTS" id="PR00755">
    <property type="entry name" value="AFLATOXINBRP"/>
</dbReference>
<dbReference type="PROSITE" id="PS50048">
    <property type="entry name" value="ZN2_CY6_FUNGAL_2"/>
    <property type="match status" value="1"/>
</dbReference>
<dbReference type="GO" id="GO:0000976">
    <property type="term" value="F:transcription cis-regulatory region binding"/>
    <property type="evidence" value="ECO:0007669"/>
    <property type="project" value="TreeGrafter"/>
</dbReference>
<dbReference type="SMART" id="SM00066">
    <property type="entry name" value="GAL4"/>
    <property type="match status" value="1"/>
</dbReference>
<gene>
    <name evidence="8" type="ORF">N7472_009111</name>
</gene>
<evidence type="ECO:0000256" key="2">
    <source>
        <dbReference type="ARBA" id="ARBA00023015"/>
    </source>
</evidence>
<reference evidence="8" key="2">
    <citation type="journal article" date="2023" name="IMA Fungus">
        <title>Comparative genomic study of the Penicillium genus elucidates a diverse pangenome and 15 lateral gene transfer events.</title>
        <authorList>
            <person name="Petersen C."/>
            <person name="Sorensen T."/>
            <person name="Nielsen M.R."/>
            <person name="Sondergaard T.E."/>
            <person name="Sorensen J.L."/>
            <person name="Fitzpatrick D.A."/>
            <person name="Frisvad J.C."/>
            <person name="Nielsen K.L."/>
        </authorList>
    </citation>
    <scope>NUCLEOTIDE SEQUENCE</scope>
    <source>
        <strain evidence="8">IBT 16849</strain>
    </source>
</reference>
<keyword evidence="2" id="KW-0805">Transcription regulation</keyword>
<evidence type="ECO:0000256" key="3">
    <source>
        <dbReference type="ARBA" id="ARBA00023125"/>
    </source>
</evidence>
<dbReference type="GO" id="GO:0005634">
    <property type="term" value="C:nucleus"/>
    <property type="evidence" value="ECO:0007669"/>
    <property type="project" value="UniProtKB-SubCell"/>
</dbReference>
<dbReference type="GO" id="GO:0008270">
    <property type="term" value="F:zinc ion binding"/>
    <property type="evidence" value="ECO:0007669"/>
    <property type="project" value="InterPro"/>
</dbReference>
<dbReference type="OrthoDB" id="2740448at2759"/>
<evidence type="ECO:0000256" key="4">
    <source>
        <dbReference type="ARBA" id="ARBA00023163"/>
    </source>
</evidence>
<keyword evidence="5" id="KW-0539">Nucleus</keyword>
<organism evidence="8 9">
    <name type="scientific">Penicillium cf. griseofulvum</name>
    <dbReference type="NCBI Taxonomy" id="2972120"/>
    <lineage>
        <taxon>Eukaryota</taxon>
        <taxon>Fungi</taxon>
        <taxon>Dikarya</taxon>
        <taxon>Ascomycota</taxon>
        <taxon>Pezizomycotina</taxon>
        <taxon>Eurotiomycetes</taxon>
        <taxon>Eurotiomycetidae</taxon>
        <taxon>Eurotiales</taxon>
        <taxon>Aspergillaceae</taxon>
        <taxon>Penicillium</taxon>
    </lineage>
</organism>
<keyword evidence="4" id="KW-0804">Transcription</keyword>
<dbReference type="GO" id="GO:0000981">
    <property type="term" value="F:DNA-binding transcription factor activity, RNA polymerase II-specific"/>
    <property type="evidence" value="ECO:0007669"/>
    <property type="project" value="InterPro"/>
</dbReference>
<evidence type="ECO:0000313" key="8">
    <source>
        <dbReference type="EMBL" id="KAJ5190097.1"/>
    </source>
</evidence>
<dbReference type="SUPFAM" id="SSF57701">
    <property type="entry name" value="Zn2/Cys6 DNA-binding domain"/>
    <property type="match status" value="1"/>
</dbReference>
<evidence type="ECO:0000313" key="9">
    <source>
        <dbReference type="Proteomes" id="UP001150879"/>
    </source>
</evidence>
<comment type="subcellular location">
    <subcellularLocation>
        <location evidence="1">Nucleus</location>
    </subcellularLocation>
</comment>
<evidence type="ECO:0000256" key="5">
    <source>
        <dbReference type="ARBA" id="ARBA00023242"/>
    </source>
</evidence>
<dbReference type="InterPro" id="IPR001138">
    <property type="entry name" value="Zn2Cys6_DnaBD"/>
</dbReference>
<keyword evidence="3" id="KW-0238">DNA-binding</keyword>
<feature type="compositionally biased region" description="Low complexity" evidence="6">
    <location>
        <begin position="75"/>
        <end position="87"/>
    </location>
</feature>
<evidence type="ECO:0000259" key="7">
    <source>
        <dbReference type="PROSITE" id="PS50048"/>
    </source>
</evidence>
<dbReference type="PANTHER" id="PTHR31845">
    <property type="entry name" value="FINGER DOMAIN PROTEIN, PUTATIVE-RELATED"/>
    <property type="match status" value="1"/>
</dbReference>
<sequence>MSRDSTTAPIKLRTACNQCHFSKVRCSGEKTGCTRCVNLGYTCVYAESRVGKVQGNRARRREPETECSNIMPQFTTTGSTEVSTSSSLPHTPAVTPASNPPNNIGFCIDDYLSTEPLGPEEAALHMNSIEGAECALQWGIEEPAAAGSVGGYVSHGHNISQHRHSTTGDSTDFLSPSQEAGQQSSFASAFLNDGQLEQTFNGSKYPFPPFGTSKPLFNSPHATHFQMHYRSSLQHIPSCVEMVDGLEYYIHIGLTAVDEVMRINKHCMAHVLVSLDWEKTNPNMSLLTLNGLVVNHVISLFESASSQVLLPSDLEESPQGYLPSIHFGNYTLDAEQHAAIQVQLFLKELERCGQLVNKLTSRVQQLDDDPHRLAPVLSTWHERLRTRLEALREMVAK</sequence>
<dbReference type="PANTHER" id="PTHR31845:SF17">
    <property type="entry name" value="ZN(II)2CYS6 TRANSCRIPTION FACTOR (EUROFUNG)"/>
    <property type="match status" value="1"/>
</dbReference>
<evidence type="ECO:0000256" key="6">
    <source>
        <dbReference type="SAM" id="MobiDB-lite"/>
    </source>
</evidence>
<dbReference type="Pfam" id="PF00172">
    <property type="entry name" value="Zn_clus"/>
    <property type="match status" value="1"/>
</dbReference>
<proteinExistence type="predicted"/>